<dbReference type="OrthoDB" id="1425700at2"/>
<keyword evidence="1" id="KW-1133">Transmembrane helix</keyword>
<comment type="caution">
    <text evidence="2">The sequence shown here is derived from an EMBL/GenBank/DDBJ whole genome shotgun (WGS) entry which is preliminary data.</text>
</comment>
<dbReference type="AlphaFoldDB" id="A0A066RY56"/>
<reference evidence="2 3" key="1">
    <citation type="submission" date="2014-04" db="EMBL/GenBank/DDBJ databases">
        <title>Draft genome sequence of Photobacterium halotolerans S2753: a solonamide, ngercheumicin and holomycin producer.</title>
        <authorList>
            <person name="Machado H.R."/>
            <person name="Gram L."/>
        </authorList>
    </citation>
    <scope>NUCLEOTIDE SEQUENCE [LARGE SCALE GENOMIC DNA]</scope>
    <source>
        <strain evidence="2 3">S2753</strain>
    </source>
</reference>
<feature type="transmembrane region" description="Helical" evidence="1">
    <location>
        <begin position="84"/>
        <end position="101"/>
    </location>
</feature>
<dbReference type="RefSeq" id="WP_051641938.1">
    <property type="nucleotide sequence ID" value="NZ_JAGSGC010000012.1"/>
</dbReference>
<name>A0A066RY56_9GAMM</name>
<evidence type="ECO:0000313" key="2">
    <source>
        <dbReference type="EMBL" id="KDM92313.1"/>
    </source>
</evidence>
<proteinExistence type="predicted"/>
<evidence type="ECO:0000256" key="1">
    <source>
        <dbReference type="SAM" id="Phobius"/>
    </source>
</evidence>
<feature type="transmembrane region" description="Helical" evidence="1">
    <location>
        <begin position="21"/>
        <end position="41"/>
    </location>
</feature>
<dbReference type="EMBL" id="JMIB01000010">
    <property type="protein sequence ID" value="KDM92313.1"/>
    <property type="molecule type" value="Genomic_DNA"/>
</dbReference>
<gene>
    <name evidence="2" type="ORF">EA58_07430</name>
</gene>
<evidence type="ECO:0000313" key="3">
    <source>
        <dbReference type="Proteomes" id="UP000027192"/>
    </source>
</evidence>
<dbReference type="Proteomes" id="UP000027192">
    <property type="component" value="Unassembled WGS sequence"/>
</dbReference>
<protein>
    <submittedName>
        <fullName evidence="2">Uncharacterized protein</fullName>
    </submittedName>
</protein>
<organism evidence="2 3">
    <name type="scientific">Photobacterium galatheae</name>
    <dbReference type="NCBI Taxonomy" id="1654360"/>
    <lineage>
        <taxon>Bacteria</taxon>
        <taxon>Pseudomonadati</taxon>
        <taxon>Pseudomonadota</taxon>
        <taxon>Gammaproteobacteria</taxon>
        <taxon>Vibrionales</taxon>
        <taxon>Vibrionaceae</taxon>
        <taxon>Photobacterium</taxon>
    </lineage>
</organism>
<keyword evidence="1" id="KW-0812">Transmembrane</keyword>
<accession>A0A066RY56</accession>
<keyword evidence="1" id="KW-0472">Membrane</keyword>
<feature type="transmembrane region" description="Helical" evidence="1">
    <location>
        <begin position="113"/>
        <end position="131"/>
    </location>
</feature>
<dbReference type="STRING" id="1654360.EA58_07430"/>
<sequence length="219" mass="23964">MKKIFSHTLDSAPSQENTRPLLITIAIFMAVAVIAAIAAFIIQIEILQFSGNLGEDSLVEYAQELYLALSSALFAAVAVKRANVRGFACLVAAFFLVLLIRELDGVLDLVTHGFWKVPAALVAVAGIAYAYQHPQSTQPPLAQYSKHASFGLMIGGMATLLVFSRLFGMSELWQTAMQDNYVREVKNLAEEGVELLGYSLILAASAWYCLPKLARKKQH</sequence>
<keyword evidence="3" id="KW-1185">Reference proteome</keyword>
<feature type="transmembrane region" description="Helical" evidence="1">
    <location>
        <begin position="152"/>
        <end position="173"/>
    </location>
</feature>